<gene>
    <name evidence="3" type="ORF">GCM10011609_71490</name>
</gene>
<dbReference type="GO" id="GO:0008483">
    <property type="term" value="F:transaminase activity"/>
    <property type="evidence" value="ECO:0007669"/>
    <property type="project" value="UniProtKB-KW"/>
</dbReference>
<dbReference type="SUPFAM" id="SSF53383">
    <property type="entry name" value="PLP-dependent transferases"/>
    <property type="match status" value="1"/>
</dbReference>
<protein>
    <submittedName>
        <fullName evidence="3">Aminotransferase DegT</fullName>
    </submittedName>
</protein>
<dbReference type="Gene3D" id="3.90.1150.10">
    <property type="entry name" value="Aspartate Aminotransferase, domain 1"/>
    <property type="match status" value="1"/>
</dbReference>
<dbReference type="PIRSF" id="PIRSF000390">
    <property type="entry name" value="PLP_StrS"/>
    <property type="match status" value="1"/>
</dbReference>
<dbReference type="PANTHER" id="PTHR30244:SF34">
    <property type="entry name" value="DTDP-4-AMINO-4,6-DIDEOXYGALACTOSE TRANSAMINASE"/>
    <property type="match status" value="1"/>
</dbReference>
<comment type="cofactor">
    <cofactor evidence="1">
        <name>pyridoxal 5'-phosphate</name>
        <dbReference type="ChEBI" id="CHEBI:597326"/>
    </cofactor>
</comment>
<evidence type="ECO:0000256" key="1">
    <source>
        <dbReference type="ARBA" id="ARBA00001933"/>
    </source>
</evidence>
<dbReference type="InterPro" id="IPR000653">
    <property type="entry name" value="DegT/StrS_aminotransferase"/>
</dbReference>
<comment type="caution">
    <text evidence="3">The sequence shown here is derived from an EMBL/GenBank/DDBJ whole genome shotgun (WGS) entry which is preliminary data.</text>
</comment>
<dbReference type="InterPro" id="IPR015422">
    <property type="entry name" value="PyrdxlP-dep_Trfase_small"/>
</dbReference>
<dbReference type="PANTHER" id="PTHR30244">
    <property type="entry name" value="TRANSAMINASE"/>
    <property type="match status" value="1"/>
</dbReference>
<dbReference type="EMBL" id="BMNC01000015">
    <property type="protein sequence ID" value="GGN20014.1"/>
    <property type="molecule type" value="Genomic_DNA"/>
</dbReference>
<dbReference type="RefSeq" id="WP_189159293.1">
    <property type="nucleotide sequence ID" value="NZ_BMNC01000015.1"/>
</dbReference>
<dbReference type="InterPro" id="IPR015421">
    <property type="entry name" value="PyrdxlP-dep_Trfase_major"/>
</dbReference>
<evidence type="ECO:0000256" key="2">
    <source>
        <dbReference type="RuleBase" id="RU004508"/>
    </source>
</evidence>
<keyword evidence="3" id="KW-0032">Aminotransferase</keyword>
<keyword evidence="3" id="KW-0808">Transferase</keyword>
<dbReference type="Proteomes" id="UP000597656">
    <property type="component" value="Unassembled WGS sequence"/>
</dbReference>
<dbReference type="Pfam" id="PF01041">
    <property type="entry name" value="DegT_DnrJ_EryC1"/>
    <property type="match status" value="1"/>
</dbReference>
<evidence type="ECO:0000313" key="4">
    <source>
        <dbReference type="Proteomes" id="UP000597656"/>
    </source>
</evidence>
<sequence length="419" mass="45383">MNSPLALLGGEQAIRQPGPHFSWPPITDRSKKVVADQLAESISIYDRSGVIAELEDALAAYFSVKHAVLMSSGTAALHAAYAACVIEPGDEVIVPAYTFFATATPLLHLGAIPVLADCDETGNISVTQVASKITPNTAAIVATHMWGIPANVPALRALAQEHHLALIEDGSHAHGASLDGQKVGSFGKAAAFSMNGPKPLSAGEGGFVLTNDDDVYYRTLMFAHYNKRCRSEIPSNSTLHRFATTGTGLKFRIHPLAAAFALDQLGHLDEYLAGRAEIAKLMCDELAEVAGISVPQLPDKHQAAWYGLPLTYVPDELGGLPVERFHQTLLAEGLKEVDRPGSTCPLNQLPLFQDPGALFPFQRELDHVQYWPGQFPVAETVHHHTLKLPVWHREEDVPLARAYVDGIKKVVEHHHDLKG</sequence>
<keyword evidence="4" id="KW-1185">Reference proteome</keyword>
<dbReference type="InterPro" id="IPR015424">
    <property type="entry name" value="PyrdxlP-dep_Trfase"/>
</dbReference>
<dbReference type="CDD" id="cd00616">
    <property type="entry name" value="AHBA_syn"/>
    <property type="match status" value="1"/>
</dbReference>
<organism evidence="3 4">
    <name type="scientific">Lentzea pudingi</name>
    <dbReference type="NCBI Taxonomy" id="1789439"/>
    <lineage>
        <taxon>Bacteria</taxon>
        <taxon>Bacillati</taxon>
        <taxon>Actinomycetota</taxon>
        <taxon>Actinomycetes</taxon>
        <taxon>Pseudonocardiales</taxon>
        <taxon>Pseudonocardiaceae</taxon>
        <taxon>Lentzea</taxon>
    </lineage>
</organism>
<keyword evidence="2" id="KW-0663">Pyridoxal phosphate</keyword>
<accession>A0ABQ2IQR0</accession>
<reference evidence="4" key="1">
    <citation type="journal article" date="2019" name="Int. J. Syst. Evol. Microbiol.">
        <title>The Global Catalogue of Microorganisms (GCM) 10K type strain sequencing project: providing services to taxonomists for standard genome sequencing and annotation.</title>
        <authorList>
            <consortium name="The Broad Institute Genomics Platform"/>
            <consortium name="The Broad Institute Genome Sequencing Center for Infectious Disease"/>
            <person name="Wu L."/>
            <person name="Ma J."/>
        </authorList>
    </citation>
    <scope>NUCLEOTIDE SEQUENCE [LARGE SCALE GENOMIC DNA]</scope>
    <source>
        <strain evidence="4">CGMCC 4.7319</strain>
    </source>
</reference>
<evidence type="ECO:0000313" key="3">
    <source>
        <dbReference type="EMBL" id="GGN20014.1"/>
    </source>
</evidence>
<name>A0ABQ2IQR0_9PSEU</name>
<dbReference type="Gene3D" id="3.40.640.10">
    <property type="entry name" value="Type I PLP-dependent aspartate aminotransferase-like (Major domain)"/>
    <property type="match status" value="1"/>
</dbReference>
<proteinExistence type="inferred from homology"/>
<comment type="similarity">
    <text evidence="2">Belongs to the DegT/DnrJ/EryC1 family.</text>
</comment>